<dbReference type="AlphaFoldDB" id="A0AAW0A7F1"/>
<reference evidence="1 2" key="1">
    <citation type="journal article" date="2024" name="J Genomics">
        <title>Draft genome sequencing and assembly of Favolaschia claudopus CIRM-BRFM 2984 isolated from oak limbs.</title>
        <authorList>
            <person name="Navarro D."/>
            <person name="Drula E."/>
            <person name="Chaduli D."/>
            <person name="Cazenave R."/>
            <person name="Ahrendt S."/>
            <person name="Wang J."/>
            <person name="Lipzen A."/>
            <person name="Daum C."/>
            <person name="Barry K."/>
            <person name="Grigoriev I.V."/>
            <person name="Favel A."/>
            <person name="Rosso M.N."/>
            <person name="Martin F."/>
        </authorList>
    </citation>
    <scope>NUCLEOTIDE SEQUENCE [LARGE SCALE GENOMIC DNA]</scope>
    <source>
        <strain evidence="1 2">CIRM-BRFM 2984</strain>
    </source>
</reference>
<evidence type="ECO:0000313" key="2">
    <source>
        <dbReference type="Proteomes" id="UP001362999"/>
    </source>
</evidence>
<gene>
    <name evidence="1" type="ORF">R3P38DRAFT_3283520</name>
</gene>
<name>A0AAW0A7F1_9AGAR</name>
<dbReference type="EMBL" id="JAWWNJ010000081">
    <property type="protein sequence ID" value="KAK7001754.1"/>
    <property type="molecule type" value="Genomic_DNA"/>
</dbReference>
<dbReference type="Proteomes" id="UP001362999">
    <property type="component" value="Unassembled WGS sequence"/>
</dbReference>
<protein>
    <submittedName>
        <fullName evidence="1">Uncharacterized protein</fullName>
    </submittedName>
</protein>
<accession>A0AAW0A7F1</accession>
<proteinExistence type="predicted"/>
<sequence length="333" mass="36878">MDLDARFTIEAAESWLEEKKKSGIRVVAICPGAICPASDHQWVADLWPERLRFRALLGIPDDEEDVQKSSVVPRTYQGLLQWAYVGTNPSATDSTRTLRLLYREPSSANDAIPGVIFPVGVRVQGFVMNCNLRTLGNWTRGTAPASALQFIVLGGGDCPSLFAEYRTAVTDIVRYIHRCLNSEPPDLRNGVRDEQTIFAARRVFTKINARNNHLPSVIRPGDDPLNETQSIQHEWRPIKRLSVGLYSQYDEQRGGGELTALDPLNIAVGDFVDVCLGFDIVTKPRRGNGQPSLQVHLTIEHIIVLAPAGEATDSEMTIEYPVVEEESPGLTFG</sequence>
<evidence type="ECO:0000313" key="1">
    <source>
        <dbReference type="EMBL" id="KAK7001754.1"/>
    </source>
</evidence>
<comment type="caution">
    <text evidence="1">The sequence shown here is derived from an EMBL/GenBank/DDBJ whole genome shotgun (WGS) entry which is preliminary data.</text>
</comment>
<organism evidence="1 2">
    <name type="scientific">Favolaschia claudopus</name>
    <dbReference type="NCBI Taxonomy" id="2862362"/>
    <lineage>
        <taxon>Eukaryota</taxon>
        <taxon>Fungi</taxon>
        <taxon>Dikarya</taxon>
        <taxon>Basidiomycota</taxon>
        <taxon>Agaricomycotina</taxon>
        <taxon>Agaricomycetes</taxon>
        <taxon>Agaricomycetidae</taxon>
        <taxon>Agaricales</taxon>
        <taxon>Marasmiineae</taxon>
        <taxon>Mycenaceae</taxon>
        <taxon>Favolaschia</taxon>
    </lineage>
</organism>
<keyword evidence="2" id="KW-1185">Reference proteome</keyword>